<dbReference type="NCBIfam" id="TIGR01549">
    <property type="entry name" value="HAD-SF-IA-v1"/>
    <property type="match status" value="1"/>
</dbReference>
<evidence type="ECO:0000313" key="2">
    <source>
        <dbReference type="Proteomes" id="UP001602245"/>
    </source>
</evidence>
<dbReference type="InterPro" id="IPR036412">
    <property type="entry name" value="HAD-like_sf"/>
</dbReference>
<proteinExistence type="predicted"/>
<dbReference type="Proteomes" id="UP001602245">
    <property type="component" value="Unassembled WGS sequence"/>
</dbReference>
<gene>
    <name evidence="1" type="ORF">ACFY35_36715</name>
</gene>
<dbReference type="EMBL" id="JBIAZU010000007">
    <property type="protein sequence ID" value="MFF5295014.1"/>
    <property type="molecule type" value="Genomic_DNA"/>
</dbReference>
<sequence>MIPLADLIGGGPLLLDFDGPVCSIFGGYPAPDIAAQLIALIDRQGIVAPGEVRSARDPLEVLRWAGEACPAEVTTTIEDALCVAELRASATATPTPFSREVILGARARGLPIAVVSNNSAAAIEAYLSAHDLAGYISPIIGRAYADPLRMKPHPGPLIAAARSLNVAPSRCTLVGDSLTDIEAARAANVAVVGYANRPWKVDAFAGADAVVTSMGDIATVLSPVSPESPEHR</sequence>
<keyword evidence="1" id="KW-0378">Hydrolase</keyword>
<dbReference type="PANTHER" id="PTHR43434">
    <property type="entry name" value="PHOSPHOGLYCOLATE PHOSPHATASE"/>
    <property type="match status" value="1"/>
</dbReference>
<dbReference type="Pfam" id="PF00702">
    <property type="entry name" value="Hydrolase"/>
    <property type="match status" value="1"/>
</dbReference>
<dbReference type="PANTHER" id="PTHR43434:SF1">
    <property type="entry name" value="PHOSPHOGLYCOLATE PHOSPHATASE"/>
    <property type="match status" value="1"/>
</dbReference>
<organism evidence="1 2">
    <name type="scientific">Paractinoplanes globisporus</name>
    <dbReference type="NCBI Taxonomy" id="113565"/>
    <lineage>
        <taxon>Bacteria</taxon>
        <taxon>Bacillati</taxon>
        <taxon>Actinomycetota</taxon>
        <taxon>Actinomycetes</taxon>
        <taxon>Micromonosporales</taxon>
        <taxon>Micromonosporaceae</taxon>
        <taxon>Paractinoplanes</taxon>
    </lineage>
</organism>
<reference evidence="1 2" key="1">
    <citation type="submission" date="2024-10" db="EMBL/GenBank/DDBJ databases">
        <title>The Natural Products Discovery Center: Release of the First 8490 Sequenced Strains for Exploring Actinobacteria Biosynthetic Diversity.</title>
        <authorList>
            <person name="Kalkreuter E."/>
            <person name="Kautsar S.A."/>
            <person name="Yang D."/>
            <person name="Bader C.D."/>
            <person name="Teijaro C.N."/>
            <person name="Fluegel L."/>
            <person name="Davis C.M."/>
            <person name="Simpson J.R."/>
            <person name="Lauterbach L."/>
            <person name="Steele A.D."/>
            <person name="Gui C."/>
            <person name="Meng S."/>
            <person name="Li G."/>
            <person name="Viehrig K."/>
            <person name="Ye F."/>
            <person name="Su P."/>
            <person name="Kiefer A.F."/>
            <person name="Nichols A."/>
            <person name="Cepeda A.J."/>
            <person name="Yan W."/>
            <person name="Fan B."/>
            <person name="Jiang Y."/>
            <person name="Adhikari A."/>
            <person name="Zheng C.-J."/>
            <person name="Schuster L."/>
            <person name="Cowan T.M."/>
            <person name="Smanski M.J."/>
            <person name="Chevrette M.G."/>
            <person name="De Carvalho L.P.S."/>
            <person name="Shen B."/>
        </authorList>
    </citation>
    <scope>NUCLEOTIDE SEQUENCE [LARGE SCALE GENOMIC DNA]</scope>
    <source>
        <strain evidence="1 2">NPDC000087</strain>
    </source>
</reference>
<dbReference type="InterPro" id="IPR050155">
    <property type="entry name" value="HAD-like_hydrolase_sf"/>
</dbReference>
<accession>A0ABW6WP04</accession>
<dbReference type="SUPFAM" id="SSF56784">
    <property type="entry name" value="HAD-like"/>
    <property type="match status" value="1"/>
</dbReference>
<dbReference type="EC" id="3.-.-.-" evidence="1"/>
<keyword evidence="2" id="KW-1185">Reference proteome</keyword>
<dbReference type="InterPro" id="IPR023214">
    <property type="entry name" value="HAD_sf"/>
</dbReference>
<protein>
    <submittedName>
        <fullName evidence="1">HAD family hydrolase</fullName>
        <ecNumber evidence="1">3.-.-.-</ecNumber>
    </submittedName>
</protein>
<dbReference type="InterPro" id="IPR006439">
    <property type="entry name" value="HAD-SF_hydro_IA"/>
</dbReference>
<dbReference type="GO" id="GO:0016787">
    <property type="term" value="F:hydrolase activity"/>
    <property type="evidence" value="ECO:0007669"/>
    <property type="project" value="UniProtKB-KW"/>
</dbReference>
<dbReference type="Gene3D" id="3.40.50.1000">
    <property type="entry name" value="HAD superfamily/HAD-like"/>
    <property type="match status" value="1"/>
</dbReference>
<comment type="caution">
    <text evidence="1">The sequence shown here is derived from an EMBL/GenBank/DDBJ whole genome shotgun (WGS) entry which is preliminary data.</text>
</comment>
<dbReference type="RefSeq" id="WP_020516886.1">
    <property type="nucleotide sequence ID" value="NZ_JBIAZU010000007.1"/>
</dbReference>
<evidence type="ECO:0000313" key="1">
    <source>
        <dbReference type="EMBL" id="MFF5295014.1"/>
    </source>
</evidence>
<name>A0ABW6WP04_9ACTN</name>